<feature type="compositionally biased region" description="Low complexity" evidence="11">
    <location>
        <begin position="670"/>
        <end position="691"/>
    </location>
</feature>
<evidence type="ECO:0000256" key="2">
    <source>
        <dbReference type="ARBA" id="ARBA00004236"/>
    </source>
</evidence>
<evidence type="ECO:0000256" key="4">
    <source>
        <dbReference type="ARBA" id="ARBA00022475"/>
    </source>
</evidence>
<gene>
    <name evidence="15" type="ORF">ACFQ3W_17920</name>
</gene>
<dbReference type="InterPro" id="IPR050515">
    <property type="entry name" value="Beta-lactam/transpept"/>
</dbReference>
<evidence type="ECO:0000256" key="3">
    <source>
        <dbReference type="ARBA" id="ARBA00007171"/>
    </source>
</evidence>
<dbReference type="SUPFAM" id="SSF56601">
    <property type="entry name" value="beta-lactamase/transpeptidase-like"/>
    <property type="match status" value="1"/>
</dbReference>
<comment type="similarity">
    <text evidence="3">Belongs to the transpeptidase family.</text>
</comment>
<keyword evidence="10" id="KW-0961">Cell wall biogenesis/degradation</keyword>
<dbReference type="PANTHER" id="PTHR30627">
    <property type="entry name" value="PEPTIDOGLYCAN D,D-TRANSPEPTIDASE"/>
    <property type="match status" value="1"/>
</dbReference>
<keyword evidence="5 12" id="KW-0812">Transmembrane</keyword>
<dbReference type="PANTHER" id="PTHR30627:SF2">
    <property type="entry name" value="PEPTIDOGLYCAN D,D-TRANSPEPTIDASE MRDA"/>
    <property type="match status" value="1"/>
</dbReference>
<dbReference type="InterPro" id="IPR005311">
    <property type="entry name" value="PBP_dimer"/>
</dbReference>
<accession>A0ABW3S195</accession>
<evidence type="ECO:0000256" key="7">
    <source>
        <dbReference type="ARBA" id="ARBA00022984"/>
    </source>
</evidence>
<keyword evidence="16" id="KW-1185">Reference proteome</keyword>
<feature type="transmembrane region" description="Helical" evidence="12">
    <location>
        <begin position="26"/>
        <end position="48"/>
    </location>
</feature>
<evidence type="ECO:0000256" key="12">
    <source>
        <dbReference type="SAM" id="Phobius"/>
    </source>
</evidence>
<dbReference type="InterPro" id="IPR036138">
    <property type="entry name" value="PBP_dimer_sf"/>
</dbReference>
<dbReference type="Pfam" id="PF03717">
    <property type="entry name" value="PBP_dimer"/>
    <property type="match status" value="1"/>
</dbReference>
<evidence type="ECO:0000256" key="8">
    <source>
        <dbReference type="ARBA" id="ARBA00022989"/>
    </source>
</evidence>
<protein>
    <submittedName>
        <fullName evidence="15">Peptidoglycan D,D-transpeptidase FtsI family protein</fullName>
    </submittedName>
</protein>
<evidence type="ECO:0000256" key="9">
    <source>
        <dbReference type="ARBA" id="ARBA00023136"/>
    </source>
</evidence>
<dbReference type="Gene3D" id="3.40.710.10">
    <property type="entry name" value="DD-peptidase/beta-lactamase superfamily"/>
    <property type="match status" value="1"/>
</dbReference>
<organism evidence="15 16">
    <name type="scientific">Paenibacillus puldeungensis</name>
    <dbReference type="NCBI Taxonomy" id="696536"/>
    <lineage>
        <taxon>Bacteria</taxon>
        <taxon>Bacillati</taxon>
        <taxon>Bacillota</taxon>
        <taxon>Bacilli</taxon>
        <taxon>Bacillales</taxon>
        <taxon>Paenibacillaceae</taxon>
        <taxon>Paenibacillus</taxon>
    </lineage>
</organism>
<feature type="domain" description="Penicillin-binding protein transpeptidase" evidence="13">
    <location>
        <begin position="321"/>
        <end position="652"/>
    </location>
</feature>
<dbReference type="Proteomes" id="UP001597262">
    <property type="component" value="Unassembled WGS sequence"/>
</dbReference>
<comment type="caution">
    <text evidence="15">The sequence shown here is derived from an EMBL/GenBank/DDBJ whole genome shotgun (WGS) entry which is preliminary data.</text>
</comment>
<dbReference type="Pfam" id="PF00905">
    <property type="entry name" value="Transpeptidase"/>
    <property type="match status" value="1"/>
</dbReference>
<evidence type="ECO:0000256" key="1">
    <source>
        <dbReference type="ARBA" id="ARBA00004167"/>
    </source>
</evidence>
<reference evidence="16" key="1">
    <citation type="journal article" date="2019" name="Int. J. Syst. Evol. Microbiol.">
        <title>The Global Catalogue of Microorganisms (GCM) 10K type strain sequencing project: providing services to taxonomists for standard genome sequencing and annotation.</title>
        <authorList>
            <consortium name="The Broad Institute Genomics Platform"/>
            <consortium name="The Broad Institute Genome Sequencing Center for Infectious Disease"/>
            <person name="Wu L."/>
            <person name="Ma J."/>
        </authorList>
    </citation>
    <scope>NUCLEOTIDE SEQUENCE [LARGE SCALE GENOMIC DNA]</scope>
    <source>
        <strain evidence="16">CCUG 59189</strain>
    </source>
</reference>
<keyword evidence="6" id="KW-0133">Cell shape</keyword>
<evidence type="ECO:0000256" key="10">
    <source>
        <dbReference type="ARBA" id="ARBA00023316"/>
    </source>
</evidence>
<keyword evidence="8 12" id="KW-1133">Transmembrane helix</keyword>
<keyword evidence="4" id="KW-1003">Cell membrane</keyword>
<evidence type="ECO:0000313" key="16">
    <source>
        <dbReference type="Proteomes" id="UP001597262"/>
    </source>
</evidence>
<keyword evidence="9 12" id="KW-0472">Membrane</keyword>
<evidence type="ECO:0000256" key="11">
    <source>
        <dbReference type="SAM" id="MobiDB-lite"/>
    </source>
</evidence>
<keyword evidence="7" id="KW-0573">Peptidoglycan synthesis</keyword>
<evidence type="ECO:0000259" key="14">
    <source>
        <dbReference type="Pfam" id="PF03717"/>
    </source>
</evidence>
<dbReference type="Gene3D" id="3.90.1310.10">
    <property type="entry name" value="Penicillin-binding protein 2a (Domain 2)"/>
    <property type="match status" value="1"/>
</dbReference>
<name>A0ABW3S195_9BACL</name>
<sequence>MKSAYSDDPREQEASMQRHFNIRLNLFFFSAFAIFTVIIVRLAILQFVEGPTLSQQETSLRVKDVPLPPTRGTIYAAGGEKLAYSTPVQSLYITLQKDYSSTTDKGKKNRPEAVDLVKRLKGVFDKYGKPESKMSEQDIIDAMDLDYKKNNGYSPRRIKIDLTRDEVAYFLERKSDFPGIDIVEESIRHYDKDTVAVQTIGYIRKFKGASTTLSKYEAIRKKKNEDPSLQYMETEDVGYDGLELYYQDELRGKNGYKSIPIDPRNMATGIPEITPPEKGHDLYTTINKNVQLVAEQAILDQINWVHTHPVSGEVHPAAKTGYAVAMEVNTGKVVAMASMPDYDTNLWQSGSISPDIWSKISTNYQNGTITPISSGRSGHEIESVLYLGSTIKPLSVLLGLNEGLFTTSTFYNDTGIAYFGRNDSSSVRNSQRHAYGSLDPAGAIRHSSNTFMVDMVGERLYKKYGSKGIEIWDKYMKEFGLGVSTGIDLPLEYLGNLEYTNEAETALSRLAYASFGQQGKYTAMQLAQYTATLATRGKRMEPHLVSKITDSNGKVVKEFKPKVLNEVKFNNAYWNEVIGGMETNVDSAFAGFPYDFARKTGTSEQRAKKAMRDNGVFIAFAPRENPKLAVAVVIPEGGFGAYSAAPVARKIFDAYDQEYGLDGVPKKQKNQQANQQNNQQNNQQTNQDNATPAGRNKGNGQ</sequence>
<evidence type="ECO:0000256" key="5">
    <source>
        <dbReference type="ARBA" id="ARBA00022692"/>
    </source>
</evidence>
<dbReference type="SUPFAM" id="SSF56519">
    <property type="entry name" value="Penicillin binding protein dimerisation domain"/>
    <property type="match status" value="1"/>
</dbReference>
<proteinExistence type="inferred from homology"/>
<feature type="domain" description="Penicillin-binding protein dimerisation" evidence="14">
    <location>
        <begin position="67"/>
        <end position="265"/>
    </location>
</feature>
<evidence type="ECO:0000256" key="6">
    <source>
        <dbReference type="ARBA" id="ARBA00022960"/>
    </source>
</evidence>
<comment type="subcellular location">
    <subcellularLocation>
        <location evidence="2">Cell membrane</location>
    </subcellularLocation>
    <subcellularLocation>
        <location evidence="1">Membrane</location>
        <topology evidence="1">Single-pass membrane protein</topology>
    </subcellularLocation>
</comment>
<evidence type="ECO:0000259" key="13">
    <source>
        <dbReference type="Pfam" id="PF00905"/>
    </source>
</evidence>
<feature type="region of interest" description="Disordered" evidence="11">
    <location>
        <begin position="662"/>
        <end position="701"/>
    </location>
</feature>
<dbReference type="RefSeq" id="WP_379320614.1">
    <property type="nucleotide sequence ID" value="NZ_JBHTLM010000014.1"/>
</dbReference>
<dbReference type="InterPro" id="IPR001460">
    <property type="entry name" value="PCN-bd_Tpept"/>
</dbReference>
<dbReference type="EMBL" id="JBHTLM010000014">
    <property type="protein sequence ID" value="MFD1178171.1"/>
    <property type="molecule type" value="Genomic_DNA"/>
</dbReference>
<dbReference type="InterPro" id="IPR012338">
    <property type="entry name" value="Beta-lactam/transpept-like"/>
</dbReference>
<evidence type="ECO:0000313" key="15">
    <source>
        <dbReference type="EMBL" id="MFD1178171.1"/>
    </source>
</evidence>